<gene>
    <name evidence="1" type="ORF">METZ01_LOCUS242800</name>
</gene>
<protein>
    <submittedName>
        <fullName evidence="1">Uncharacterized protein</fullName>
    </submittedName>
</protein>
<dbReference type="EMBL" id="UINC01062892">
    <property type="protein sequence ID" value="SVB89946.1"/>
    <property type="molecule type" value="Genomic_DNA"/>
</dbReference>
<sequence>MLEDLKTLVWFLKKGPKFYPTMFALIFRKFRKDK</sequence>
<reference evidence="1" key="1">
    <citation type="submission" date="2018-05" db="EMBL/GenBank/DDBJ databases">
        <authorList>
            <person name="Lanie J.A."/>
            <person name="Ng W.-L."/>
            <person name="Kazmierczak K.M."/>
            <person name="Andrzejewski T.M."/>
            <person name="Davidsen T.M."/>
            <person name="Wayne K.J."/>
            <person name="Tettelin H."/>
            <person name="Glass J.I."/>
            <person name="Rusch D."/>
            <person name="Podicherti R."/>
            <person name="Tsui H.-C.T."/>
            <person name="Winkler M.E."/>
        </authorList>
    </citation>
    <scope>NUCLEOTIDE SEQUENCE</scope>
</reference>
<dbReference type="AlphaFoldDB" id="A0A382HRG9"/>
<name>A0A382HRG9_9ZZZZ</name>
<organism evidence="1">
    <name type="scientific">marine metagenome</name>
    <dbReference type="NCBI Taxonomy" id="408172"/>
    <lineage>
        <taxon>unclassified sequences</taxon>
        <taxon>metagenomes</taxon>
        <taxon>ecological metagenomes</taxon>
    </lineage>
</organism>
<feature type="non-terminal residue" evidence="1">
    <location>
        <position position="34"/>
    </location>
</feature>
<accession>A0A382HRG9</accession>
<evidence type="ECO:0000313" key="1">
    <source>
        <dbReference type="EMBL" id="SVB89946.1"/>
    </source>
</evidence>
<proteinExistence type="predicted"/>